<keyword evidence="3" id="KW-1185">Reference proteome</keyword>
<dbReference type="Proteomes" id="UP000494329">
    <property type="component" value="Unassembled WGS sequence"/>
</dbReference>
<reference evidence="2 3" key="1">
    <citation type="submission" date="2020-04" db="EMBL/GenBank/DDBJ databases">
        <authorList>
            <person name="De Canck E."/>
        </authorList>
    </citation>
    <scope>NUCLEOTIDE SEQUENCE [LARGE SCALE GENOMIC DNA]</scope>
    <source>
        <strain evidence="2 3">LMG 29739</strain>
    </source>
</reference>
<protein>
    <submittedName>
        <fullName evidence="2">Uncharacterized protein</fullName>
    </submittedName>
</protein>
<evidence type="ECO:0000256" key="1">
    <source>
        <dbReference type="SAM" id="SignalP"/>
    </source>
</evidence>
<gene>
    <name evidence="2" type="ORF">LMG29739_03830</name>
</gene>
<dbReference type="AlphaFoldDB" id="A0A6J5EAA8"/>
<proteinExistence type="predicted"/>
<dbReference type="RefSeq" id="WP_175112589.1">
    <property type="nucleotide sequence ID" value="NZ_CADIKF010000031.1"/>
</dbReference>
<feature type="chain" id="PRO_5027051129" evidence="1">
    <location>
        <begin position="26"/>
        <end position="98"/>
    </location>
</feature>
<keyword evidence="1" id="KW-0732">Signal</keyword>
<dbReference type="EMBL" id="CADIKF010000031">
    <property type="protein sequence ID" value="CAB3762256.1"/>
    <property type="molecule type" value="Genomic_DNA"/>
</dbReference>
<name>A0A6J5EAA8_9BURK</name>
<accession>A0A6J5EAA8</accession>
<dbReference type="Gene3D" id="2.120.10.30">
    <property type="entry name" value="TolB, C-terminal domain"/>
    <property type="match status" value="1"/>
</dbReference>
<evidence type="ECO:0000313" key="2">
    <source>
        <dbReference type="EMBL" id="CAB3762256.1"/>
    </source>
</evidence>
<organism evidence="2 3">
    <name type="scientific">Paraburkholderia solisilvae</name>
    <dbReference type="NCBI Taxonomy" id="624376"/>
    <lineage>
        <taxon>Bacteria</taxon>
        <taxon>Pseudomonadati</taxon>
        <taxon>Pseudomonadota</taxon>
        <taxon>Betaproteobacteria</taxon>
        <taxon>Burkholderiales</taxon>
        <taxon>Burkholderiaceae</taxon>
        <taxon>Paraburkholderia</taxon>
    </lineage>
</organism>
<dbReference type="InterPro" id="IPR011042">
    <property type="entry name" value="6-blade_b-propeller_TolB-like"/>
</dbReference>
<feature type="signal peptide" evidence="1">
    <location>
        <begin position="1"/>
        <end position="25"/>
    </location>
</feature>
<evidence type="ECO:0000313" key="3">
    <source>
        <dbReference type="Proteomes" id="UP000494329"/>
    </source>
</evidence>
<sequence length="98" mass="10205">MKVAKLAKVVLLGATIAAGISPVQSAEPQGDYGPPLETVKTFDTFKLVGVAVSHEGRLFASAPAAQSGDKLVEVSAQNGAVTPYPDQSLEHLRLGYRA</sequence>